<feature type="transmembrane region" description="Helical" evidence="7">
    <location>
        <begin position="48"/>
        <end position="68"/>
    </location>
</feature>
<dbReference type="NCBIfam" id="TIGR01401">
    <property type="entry name" value="fliR_like_III"/>
    <property type="match status" value="1"/>
</dbReference>
<dbReference type="Proteomes" id="UP001320831">
    <property type="component" value="Unassembled WGS sequence"/>
</dbReference>
<sequence length="271" mass="29381">MDTAFFETIEGLEYYALAVAYSLARMIGVMSIMPLFTRMRLTGLVRNGAAIALSIPVIPAIASMLPQMEPVPTFFLLVIMLKEVLIGLVLGIVLGIPFWAAEAAGDIVDLQRGASMGVLLDPMMSHQTSPTGTLLAIVMLAIFLAAGGLELVLTVHYRSYELWPLDQFAPTFSADAADLLLDVLNRVFAMALILAFPLIVGLLLSDVMLGFLARASPHLNIFALSLVVKTAVFSVVLVLYAPFLVHYMNTNLGFMRDAARYLELIACPSCP</sequence>
<evidence type="ECO:0000256" key="6">
    <source>
        <dbReference type="ARBA" id="ARBA00023136"/>
    </source>
</evidence>
<feature type="transmembrane region" description="Helical" evidence="7">
    <location>
        <begin position="74"/>
        <end position="100"/>
    </location>
</feature>
<feature type="transmembrane region" description="Helical" evidence="7">
    <location>
        <begin position="187"/>
        <end position="209"/>
    </location>
</feature>
<evidence type="ECO:0000256" key="4">
    <source>
        <dbReference type="ARBA" id="ARBA00022692"/>
    </source>
</evidence>
<dbReference type="Pfam" id="PF01311">
    <property type="entry name" value="Bac_export_1"/>
    <property type="match status" value="1"/>
</dbReference>
<name>A0ABT2LRV7_9HYPH</name>
<protein>
    <submittedName>
        <fullName evidence="8">Type III secretion system export apparatus subunit SctT</fullName>
    </submittedName>
</protein>
<comment type="similarity">
    <text evidence="2 7">Belongs to the FliR/MopE/SpaR family.</text>
</comment>
<dbReference type="RefSeq" id="WP_260905047.1">
    <property type="nucleotide sequence ID" value="NZ_JAOCZP010000005.1"/>
</dbReference>
<keyword evidence="3 7" id="KW-1003">Cell membrane</keyword>
<evidence type="ECO:0000256" key="1">
    <source>
        <dbReference type="ARBA" id="ARBA00004651"/>
    </source>
</evidence>
<keyword evidence="5 7" id="KW-1133">Transmembrane helix</keyword>
<evidence type="ECO:0000256" key="5">
    <source>
        <dbReference type="ARBA" id="ARBA00022989"/>
    </source>
</evidence>
<keyword evidence="9" id="KW-1185">Reference proteome</keyword>
<feature type="transmembrane region" description="Helical" evidence="7">
    <location>
        <begin position="14"/>
        <end position="36"/>
    </location>
</feature>
<dbReference type="PRINTS" id="PR00953">
    <property type="entry name" value="TYPE3IMRPROT"/>
</dbReference>
<proteinExistence type="inferred from homology"/>
<comment type="caution">
    <text evidence="8">The sequence shown here is derived from an EMBL/GenBank/DDBJ whole genome shotgun (WGS) entry which is preliminary data.</text>
</comment>
<keyword evidence="4 7" id="KW-0812">Transmembrane</keyword>
<accession>A0ABT2LRV7</accession>
<comment type="subcellular location">
    <subcellularLocation>
        <location evidence="1 7">Cell membrane</location>
        <topology evidence="1 7">Multi-pass membrane protein</topology>
    </subcellularLocation>
</comment>
<reference evidence="8 9" key="1">
    <citation type="submission" date="2022-09" db="EMBL/GenBank/DDBJ databases">
        <title>Chelativorans salina sp. nov., a novel slightly halophilic bacterium isolated from a saline lake sediment enrichment.</title>
        <authorList>
            <person name="Gao L."/>
            <person name="Fang B.-Z."/>
            <person name="Li W.-J."/>
        </authorList>
    </citation>
    <scope>NUCLEOTIDE SEQUENCE [LARGE SCALE GENOMIC DNA]</scope>
    <source>
        <strain evidence="8 9">EGI FJ00035</strain>
    </source>
</reference>
<evidence type="ECO:0000256" key="7">
    <source>
        <dbReference type="RuleBase" id="RU362072"/>
    </source>
</evidence>
<dbReference type="InterPro" id="IPR002010">
    <property type="entry name" value="T3SS_IM_R"/>
</dbReference>
<evidence type="ECO:0000256" key="2">
    <source>
        <dbReference type="ARBA" id="ARBA00009772"/>
    </source>
</evidence>
<dbReference type="EMBL" id="JAOCZP010000005">
    <property type="protein sequence ID" value="MCT7376829.1"/>
    <property type="molecule type" value="Genomic_DNA"/>
</dbReference>
<dbReference type="PANTHER" id="PTHR30065">
    <property type="entry name" value="FLAGELLAR BIOSYNTHETIC PROTEIN FLIR"/>
    <property type="match status" value="1"/>
</dbReference>
<feature type="transmembrane region" description="Helical" evidence="7">
    <location>
        <begin position="221"/>
        <end position="245"/>
    </location>
</feature>
<evidence type="ECO:0000313" key="8">
    <source>
        <dbReference type="EMBL" id="MCT7376829.1"/>
    </source>
</evidence>
<dbReference type="PANTHER" id="PTHR30065:SF1">
    <property type="entry name" value="SURFACE PRESENTATION OF ANTIGENS PROTEIN SPAR"/>
    <property type="match status" value="1"/>
</dbReference>
<gene>
    <name evidence="8" type="primary">sctT</name>
    <name evidence="8" type="ORF">N5A92_17500</name>
</gene>
<organism evidence="8 9">
    <name type="scientific">Chelativorans salis</name>
    <dbReference type="NCBI Taxonomy" id="2978478"/>
    <lineage>
        <taxon>Bacteria</taxon>
        <taxon>Pseudomonadati</taxon>
        <taxon>Pseudomonadota</taxon>
        <taxon>Alphaproteobacteria</taxon>
        <taxon>Hyphomicrobiales</taxon>
        <taxon>Phyllobacteriaceae</taxon>
        <taxon>Chelativorans</taxon>
    </lineage>
</organism>
<dbReference type="InterPro" id="IPR006304">
    <property type="entry name" value="T3SS_SpaR/YscT"/>
</dbReference>
<evidence type="ECO:0000313" key="9">
    <source>
        <dbReference type="Proteomes" id="UP001320831"/>
    </source>
</evidence>
<evidence type="ECO:0000256" key="3">
    <source>
        <dbReference type="ARBA" id="ARBA00022475"/>
    </source>
</evidence>
<keyword evidence="6 7" id="KW-0472">Membrane</keyword>
<feature type="transmembrane region" description="Helical" evidence="7">
    <location>
        <begin position="133"/>
        <end position="157"/>
    </location>
</feature>